<evidence type="ECO:0000256" key="3">
    <source>
        <dbReference type="ARBA" id="ARBA00022771"/>
    </source>
</evidence>
<protein>
    <submittedName>
        <fullName evidence="9">Zinc finger protein 41</fullName>
    </submittedName>
</protein>
<dbReference type="PROSITE" id="PS00028">
    <property type="entry name" value="ZINC_FINGER_C2H2_1"/>
    <property type="match status" value="5"/>
</dbReference>
<dbReference type="FunFam" id="3.30.160.60:FF:000446">
    <property type="entry name" value="Zinc finger protein"/>
    <property type="match status" value="1"/>
</dbReference>
<evidence type="ECO:0000313" key="10">
    <source>
        <dbReference type="Proteomes" id="UP000770661"/>
    </source>
</evidence>
<dbReference type="GO" id="GO:0000981">
    <property type="term" value="F:DNA-binding transcription factor activity, RNA polymerase II-specific"/>
    <property type="evidence" value="ECO:0007669"/>
    <property type="project" value="TreeGrafter"/>
</dbReference>
<dbReference type="PROSITE" id="PS50157">
    <property type="entry name" value="ZINC_FINGER_C2H2_2"/>
    <property type="match status" value="7"/>
</dbReference>
<evidence type="ECO:0000259" key="8">
    <source>
        <dbReference type="PROSITE" id="PS50157"/>
    </source>
</evidence>
<dbReference type="Proteomes" id="UP000770661">
    <property type="component" value="Unassembled WGS sequence"/>
</dbReference>
<evidence type="ECO:0000256" key="1">
    <source>
        <dbReference type="ARBA" id="ARBA00022723"/>
    </source>
</evidence>
<feature type="domain" description="C2H2-type" evidence="8">
    <location>
        <begin position="166"/>
        <end position="194"/>
    </location>
</feature>
<dbReference type="PANTHER" id="PTHR24388">
    <property type="entry name" value="ZINC FINGER PROTEIN"/>
    <property type="match status" value="1"/>
</dbReference>
<evidence type="ECO:0000256" key="6">
    <source>
        <dbReference type="ARBA" id="ARBA00037948"/>
    </source>
</evidence>
<dbReference type="AlphaFoldDB" id="A0A8J4YG20"/>
<dbReference type="PANTHER" id="PTHR24388:SF104">
    <property type="entry name" value="AT-RICH BINDING PROTEIN-RELATED"/>
    <property type="match status" value="1"/>
</dbReference>
<dbReference type="Pfam" id="PF00096">
    <property type="entry name" value="zf-C2H2"/>
    <property type="match status" value="4"/>
</dbReference>
<dbReference type="SMART" id="SM00355">
    <property type="entry name" value="ZnF_C2H2"/>
    <property type="match status" value="9"/>
</dbReference>
<feature type="domain" description="C2H2-type" evidence="8">
    <location>
        <begin position="110"/>
        <end position="137"/>
    </location>
</feature>
<keyword evidence="10" id="KW-1185">Reference proteome</keyword>
<dbReference type="InterPro" id="IPR013087">
    <property type="entry name" value="Znf_C2H2_type"/>
</dbReference>
<evidence type="ECO:0000256" key="4">
    <source>
        <dbReference type="ARBA" id="ARBA00022833"/>
    </source>
</evidence>
<dbReference type="Pfam" id="PF12874">
    <property type="entry name" value="zf-met"/>
    <property type="match status" value="1"/>
</dbReference>
<keyword evidence="5" id="KW-0539">Nucleus</keyword>
<feature type="domain" description="C2H2-type" evidence="8">
    <location>
        <begin position="138"/>
        <end position="165"/>
    </location>
</feature>
<keyword evidence="3 7" id="KW-0863">Zinc-finger</keyword>
<comment type="similarity">
    <text evidence="6">Belongs to the snail C2H2-type zinc-finger protein family.</text>
</comment>
<evidence type="ECO:0000256" key="7">
    <source>
        <dbReference type="PROSITE-ProRule" id="PRU00042"/>
    </source>
</evidence>
<evidence type="ECO:0000256" key="2">
    <source>
        <dbReference type="ARBA" id="ARBA00022737"/>
    </source>
</evidence>
<dbReference type="GO" id="GO:0008270">
    <property type="term" value="F:zinc ion binding"/>
    <property type="evidence" value="ECO:0007669"/>
    <property type="project" value="UniProtKB-KW"/>
</dbReference>
<keyword evidence="4" id="KW-0862">Zinc</keyword>
<name>A0A8J4YG20_CHIOP</name>
<dbReference type="InterPro" id="IPR050527">
    <property type="entry name" value="Snail/Krueppel_Znf"/>
</dbReference>
<proteinExistence type="inferred from homology"/>
<dbReference type="FunFam" id="3.30.160.60:FF:000100">
    <property type="entry name" value="Zinc finger 45-like"/>
    <property type="match status" value="1"/>
</dbReference>
<reference evidence="9" key="1">
    <citation type="submission" date="2020-07" db="EMBL/GenBank/DDBJ databases">
        <title>The High-quality genome of the commercially important snow crab, Chionoecetes opilio.</title>
        <authorList>
            <person name="Jeong J.-H."/>
            <person name="Ryu S."/>
        </authorList>
    </citation>
    <scope>NUCLEOTIDE SEQUENCE</scope>
    <source>
        <strain evidence="9">MADBK_172401_WGS</strain>
        <tissue evidence="9">Digestive gland</tissue>
    </source>
</reference>
<dbReference type="InterPro" id="IPR036236">
    <property type="entry name" value="Znf_C2H2_sf"/>
</dbReference>
<dbReference type="EMBL" id="JACEEZ010004170">
    <property type="protein sequence ID" value="KAG0726607.1"/>
    <property type="molecule type" value="Genomic_DNA"/>
</dbReference>
<dbReference type="GO" id="GO:0005634">
    <property type="term" value="C:nucleus"/>
    <property type="evidence" value="ECO:0007669"/>
    <property type="project" value="UniProtKB-ARBA"/>
</dbReference>
<comment type="caution">
    <text evidence="9">The sequence shown here is derived from an EMBL/GenBank/DDBJ whole genome shotgun (WGS) entry which is preliminary data.</text>
</comment>
<dbReference type="FunFam" id="3.30.160.60:FF:000339">
    <property type="entry name" value="zinc finger protein 300"/>
    <property type="match status" value="1"/>
</dbReference>
<feature type="domain" description="C2H2-type" evidence="8">
    <location>
        <begin position="53"/>
        <end position="81"/>
    </location>
</feature>
<evidence type="ECO:0000256" key="5">
    <source>
        <dbReference type="ARBA" id="ARBA00023242"/>
    </source>
</evidence>
<feature type="domain" description="C2H2-type" evidence="8">
    <location>
        <begin position="82"/>
        <end position="109"/>
    </location>
</feature>
<dbReference type="SUPFAM" id="SSF57667">
    <property type="entry name" value="beta-beta-alpha zinc fingers"/>
    <property type="match status" value="4"/>
</dbReference>
<dbReference type="Gene3D" id="3.30.160.60">
    <property type="entry name" value="Classic Zinc Finger"/>
    <property type="match status" value="5"/>
</dbReference>
<organism evidence="9 10">
    <name type="scientific">Chionoecetes opilio</name>
    <name type="common">Atlantic snow crab</name>
    <name type="synonym">Cancer opilio</name>
    <dbReference type="NCBI Taxonomy" id="41210"/>
    <lineage>
        <taxon>Eukaryota</taxon>
        <taxon>Metazoa</taxon>
        <taxon>Ecdysozoa</taxon>
        <taxon>Arthropoda</taxon>
        <taxon>Crustacea</taxon>
        <taxon>Multicrustacea</taxon>
        <taxon>Malacostraca</taxon>
        <taxon>Eumalacostraca</taxon>
        <taxon>Eucarida</taxon>
        <taxon>Decapoda</taxon>
        <taxon>Pleocyemata</taxon>
        <taxon>Brachyura</taxon>
        <taxon>Eubrachyura</taxon>
        <taxon>Majoidea</taxon>
        <taxon>Majidae</taxon>
        <taxon>Chionoecetes</taxon>
    </lineage>
</organism>
<evidence type="ECO:0000313" key="9">
    <source>
        <dbReference type="EMBL" id="KAG0726607.1"/>
    </source>
</evidence>
<keyword evidence="1" id="KW-0479">Metal-binding</keyword>
<accession>A0A8J4YG20</accession>
<keyword evidence="2" id="KW-0677">Repeat</keyword>
<feature type="domain" description="C2H2-type" evidence="8">
    <location>
        <begin position="226"/>
        <end position="254"/>
    </location>
</feature>
<dbReference type="GO" id="GO:0000978">
    <property type="term" value="F:RNA polymerase II cis-regulatory region sequence-specific DNA binding"/>
    <property type="evidence" value="ECO:0007669"/>
    <property type="project" value="TreeGrafter"/>
</dbReference>
<feature type="domain" description="C2H2-type" evidence="8">
    <location>
        <begin position="195"/>
        <end position="222"/>
    </location>
</feature>
<dbReference type="OrthoDB" id="6077919at2759"/>
<sequence length="331" mass="38154">MSFSEPGGGEDESGEVCCRHCRRDFASLRAFDAHRCRSHLSSIAVERTGDKKFLCTVCGKTFTQKISLQYHHIYVHNGERKAACPHCDYRAPDKAKLSVHLRTHSKLRPFVCELCKATFKFRSTYRSHVARHTNSGNYVCSQCNKAFTMASELREHRRIHGQERPFVCPLCAMTFKQKKQLRVHHRAVHLRDKRYVCEVCGACHINNWNLRAHMKTHVQADIACANFCKLCGSIFRGRAGLAAHMRLRHGDEAPQPKNQVVVWEEEEDEEDKELVKKLEENYQKMLSEAIEHVVEPQAKHEVKMIEVYSCSCCGQLCESLEQLRAHSFTEH</sequence>
<gene>
    <name evidence="9" type="primary">ZNF41</name>
    <name evidence="9" type="ORF">GWK47_004261</name>
</gene>